<dbReference type="Gene3D" id="6.10.250.1380">
    <property type="match status" value="1"/>
</dbReference>
<dbReference type="Pfam" id="PF16740">
    <property type="entry name" value="SKA2"/>
    <property type="match status" value="1"/>
</dbReference>
<dbReference type="PANTHER" id="PTHR32017">
    <property type="entry name" value="SPINDLE AND KINETOCHORE-ASSOCIATED PROTEIN 2"/>
    <property type="match status" value="1"/>
</dbReference>
<evidence type="ECO:0000256" key="2">
    <source>
        <dbReference type="ARBA" id="ARBA00004629"/>
    </source>
</evidence>
<reference evidence="16 17" key="1">
    <citation type="journal article" date="2017" name="Nature">
        <title>The Apostasia genome and the evolution of orchids.</title>
        <authorList>
            <person name="Zhang G.Q."/>
            <person name="Liu K.W."/>
            <person name="Li Z."/>
            <person name="Lohaus R."/>
            <person name="Hsiao Y.Y."/>
            <person name="Niu S.C."/>
            <person name="Wang J.Y."/>
            <person name="Lin Y.C."/>
            <person name="Xu Q."/>
            <person name="Chen L.J."/>
            <person name="Yoshida K."/>
            <person name="Fujiwara S."/>
            <person name="Wang Z.W."/>
            <person name="Zhang Y.Q."/>
            <person name="Mitsuda N."/>
            <person name="Wang M."/>
            <person name="Liu G.H."/>
            <person name="Pecoraro L."/>
            <person name="Huang H.X."/>
            <person name="Xiao X.J."/>
            <person name="Lin M."/>
            <person name="Wu X.Y."/>
            <person name="Wu W.L."/>
            <person name="Chen Y.Y."/>
            <person name="Chang S.B."/>
            <person name="Sakamoto S."/>
            <person name="Ohme-Takagi M."/>
            <person name="Yagi M."/>
            <person name="Zeng S.J."/>
            <person name="Shen C.Y."/>
            <person name="Yeh C.M."/>
            <person name="Luo Y.B."/>
            <person name="Tsai W.C."/>
            <person name="Van de Peer Y."/>
            <person name="Liu Z.J."/>
        </authorList>
    </citation>
    <scope>NUCLEOTIDE SEQUENCE [LARGE SCALE GENOMIC DNA]</scope>
    <source>
        <strain evidence="17">cv. Shenzhen</strain>
        <tissue evidence="16">Stem</tissue>
    </source>
</reference>
<protein>
    <recommendedName>
        <fullName evidence="13">Protein FAM33A</fullName>
    </recommendedName>
</protein>
<evidence type="ECO:0000256" key="4">
    <source>
        <dbReference type="ARBA" id="ARBA00022454"/>
    </source>
</evidence>
<dbReference type="EMBL" id="KZ452038">
    <property type="protein sequence ID" value="PKA49396.1"/>
    <property type="molecule type" value="Genomic_DNA"/>
</dbReference>
<evidence type="ECO:0000256" key="13">
    <source>
        <dbReference type="ARBA" id="ARBA00029651"/>
    </source>
</evidence>
<keyword evidence="9" id="KW-0995">Kinetochore</keyword>
<comment type="subcellular location">
    <subcellularLocation>
        <location evidence="2">Chromosome</location>
        <location evidence="2">Centromere</location>
        <location evidence="2">Kinetochore</location>
    </subcellularLocation>
    <subcellularLocation>
        <location evidence="1">Cytoplasm</location>
        <location evidence="1">Cytoskeleton</location>
        <location evidence="1">Spindle</location>
    </subcellularLocation>
</comment>
<dbReference type="GO" id="GO:0008017">
    <property type="term" value="F:microtubule binding"/>
    <property type="evidence" value="ECO:0007669"/>
    <property type="project" value="InterPro"/>
</dbReference>
<evidence type="ECO:0000256" key="8">
    <source>
        <dbReference type="ARBA" id="ARBA00022776"/>
    </source>
</evidence>
<evidence type="ECO:0000256" key="6">
    <source>
        <dbReference type="ARBA" id="ARBA00022618"/>
    </source>
</evidence>
<sequence length="154" mass="17703">MGDRRRHHPAVDGVMTVLSNANRDLSLVQLNIEREFQAIYPDHVNPCKLVSRIKKIQKELVELKDLCQELVKEKQDLIDQVRVSLFAQRSSINRLLASSGLPHIHDSDDIAYTNLSKVIDEWKLQLRTTKAGDEKDVDEEEINQLLFSSMVQNN</sequence>
<keyword evidence="7" id="KW-0493">Microtubule</keyword>
<evidence type="ECO:0000313" key="17">
    <source>
        <dbReference type="Proteomes" id="UP000236161"/>
    </source>
</evidence>
<dbReference type="InterPro" id="IPR026762">
    <property type="entry name" value="Ska2"/>
</dbReference>
<dbReference type="GO" id="GO:0000940">
    <property type="term" value="C:outer kinetochore"/>
    <property type="evidence" value="ECO:0007669"/>
    <property type="project" value="InterPro"/>
</dbReference>
<keyword evidence="12" id="KW-0137">Centromere</keyword>
<keyword evidence="17" id="KW-1185">Reference proteome</keyword>
<keyword evidence="10" id="KW-0206">Cytoskeleton</keyword>
<evidence type="ECO:0000256" key="9">
    <source>
        <dbReference type="ARBA" id="ARBA00022838"/>
    </source>
</evidence>
<dbReference type="PANTHER" id="PTHR32017:SF3">
    <property type="entry name" value="SPINDLE AND KINETOCHORE-ASSOCIATED PROTEIN 2"/>
    <property type="match status" value="1"/>
</dbReference>
<feature type="coiled-coil region" evidence="14">
    <location>
        <begin position="53"/>
        <end position="80"/>
    </location>
</feature>
<dbReference type="GO" id="GO:0000278">
    <property type="term" value="P:mitotic cell cycle"/>
    <property type="evidence" value="ECO:0007669"/>
    <property type="project" value="TreeGrafter"/>
</dbReference>
<proteinExistence type="inferred from homology"/>
<dbReference type="GO" id="GO:0051301">
    <property type="term" value="P:cell division"/>
    <property type="evidence" value="ECO:0007669"/>
    <property type="project" value="UniProtKB-KW"/>
</dbReference>
<keyword evidence="5" id="KW-0963">Cytoplasm</keyword>
<evidence type="ECO:0000256" key="14">
    <source>
        <dbReference type="SAM" id="Coils"/>
    </source>
</evidence>
<evidence type="ECO:0000256" key="10">
    <source>
        <dbReference type="ARBA" id="ARBA00023212"/>
    </source>
</evidence>
<keyword evidence="4" id="KW-0158">Chromosome</keyword>
<evidence type="ECO:0000313" key="16">
    <source>
        <dbReference type="EMBL" id="PKA49396.1"/>
    </source>
</evidence>
<gene>
    <name evidence="16" type="ORF">AXF42_Ash016585</name>
</gene>
<feature type="domain" description="Ska2 N-terminal" evidence="15">
    <location>
        <begin position="8"/>
        <end position="115"/>
    </location>
</feature>
<evidence type="ECO:0000256" key="5">
    <source>
        <dbReference type="ARBA" id="ARBA00022490"/>
    </source>
</evidence>
<organism evidence="16 17">
    <name type="scientific">Apostasia shenzhenica</name>
    <dbReference type="NCBI Taxonomy" id="1088818"/>
    <lineage>
        <taxon>Eukaryota</taxon>
        <taxon>Viridiplantae</taxon>
        <taxon>Streptophyta</taxon>
        <taxon>Embryophyta</taxon>
        <taxon>Tracheophyta</taxon>
        <taxon>Spermatophyta</taxon>
        <taxon>Magnoliopsida</taxon>
        <taxon>Liliopsida</taxon>
        <taxon>Asparagales</taxon>
        <taxon>Orchidaceae</taxon>
        <taxon>Apostasioideae</taxon>
        <taxon>Apostasia</taxon>
    </lineage>
</organism>
<keyword evidence="14" id="KW-0175">Coiled coil</keyword>
<dbReference type="Proteomes" id="UP000236161">
    <property type="component" value="Unassembled WGS sequence"/>
</dbReference>
<keyword evidence="6" id="KW-0132">Cell division</keyword>
<evidence type="ECO:0000256" key="3">
    <source>
        <dbReference type="ARBA" id="ARBA00010684"/>
    </source>
</evidence>
<comment type="similarity">
    <text evidence="3">Belongs to the SKA2 family.</text>
</comment>
<evidence type="ECO:0000256" key="12">
    <source>
        <dbReference type="ARBA" id="ARBA00023328"/>
    </source>
</evidence>
<dbReference type="STRING" id="1088818.A0A2I0A1I8"/>
<keyword evidence="8" id="KW-0498">Mitosis</keyword>
<evidence type="ECO:0000256" key="11">
    <source>
        <dbReference type="ARBA" id="ARBA00023306"/>
    </source>
</evidence>
<keyword evidence="11" id="KW-0131">Cell cycle</keyword>
<accession>A0A2I0A1I8</accession>
<name>A0A2I0A1I8_9ASPA</name>
<dbReference type="InterPro" id="IPR042091">
    <property type="entry name" value="Ska2_N"/>
</dbReference>
<evidence type="ECO:0000256" key="1">
    <source>
        <dbReference type="ARBA" id="ARBA00004186"/>
    </source>
</evidence>
<dbReference type="GO" id="GO:0007059">
    <property type="term" value="P:chromosome segregation"/>
    <property type="evidence" value="ECO:0007669"/>
    <property type="project" value="InterPro"/>
</dbReference>
<evidence type="ECO:0000256" key="7">
    <source>
        <dbReference type="ARBA" id="ARBA00022701"/>
    </source>
</evidence>
<dbReference type="AlphaFoldDB" id="A0A2I0A1I8"/>
<dbReference type="OrthoDB" id="193920at2759"/>
<evidence type="ECO:0000259" key="15">
    <source>
        <dbReference type="Pfam" id="PF16740"/>
    </source>
</evidence>
<dbReference type="GO" id="GO:0005876">
    <property type="term" value="C:spindle microtubule"/>
    <property type="evidence" value="ECO:0007669"/>
    <property type="project" value="InterPro"/>
</dbReference>